<dbReference type="PIRSF" id="PIRSF025560">
    <property type="entry name" value="UCP025560"/>
    <property type="match status" value="1"/>
</dbReference>
<dbReference type="InterPro" id="IPR008309">
    <property type="entry name" value="YdbL"/>
</dbReference>
<feature type="signal peptide" evidence="1">
    <location>
        <begin position="1"/>
        <end position="20"/>
    </location>
</feature>
<dbReference type="EMBL" id="BMZB01000009">
    <property type="protein sequence ID" value="GGZ45280.1"/>
    <property type="molecule type" value="Genomic_DNA"/>
</dbReference>
<comment type="caution">
    <text evidence="2">The sequence shown here is derived from an EMBL/GenBank/DDBJ whole genome shotgun (WGS) entry which is preliminary data.</text>
</comment>
<keyword evidence="1" id="KW-0732">Signal</keyword>
<dbReference type="Proteomes" id="UP000662572">
    <property type="component" value="Unassembled WGS sequence"/>
</dbReference>
<sequence>MKKTVFSVTAAMMAATGMMAAGVAINMASPSAAFAQAAAKATVDAAKAAGVVGEQSDGYLGFVKSGDAATKAAVEEINAGRAKVYAEAAAKNNVPVAAAGAATFSSVIMPKLKAGEYYKDASGAWKQK</sequence>
<protein>
    <recommendedName>
        <fullName evidence="4">DUF1318 domain-containing protein</fullName>
    </recommendedName>
</protein>
<keyword evidence="3" id="KW-1185">Reference proteome</keyword>
<dbReference type="Pfam" id="PF07027">
    <property type="entry name" value="DUF1318"/>
    <property type="match status" value="1"/>
</dbReference>
<reference evidence="2" key="2">
    <citation type="submission" date="2020-09" db="EMBL/GenBank/DDBJ databases">
        <authorList>
            <person name="Sun Q."/>
            <person name="Kim S."/>
        </authorList>
    </citation>
    <scope>NUCLEOTIDE SEQUENCE</scope>
    <source>
        <strain evidence="2">KCTC 32296</strain>
    </source>
</reference>
<organism evidence="2 3">
    <name type="scientific">Asticcacaulis endophyticus</name>
    <dbReference type="NCBI Taxonomy" id="1395890"/>
    <lineage>
        <taxon>Bacteria</taxon>
        <taxon>Pseudomonadati</taxon>
        <taxon>Pseudomonadota</taxon>
        <taxon>Alphaproteobacteria</taxon>
        <taxon>Caulobacterales</taxon>
        <taxon>Caulobacteraceae</taxon>
        <taxon>Asticcacaulis</taxon>
    </lineage>
</organism>
<reference evidence="2" key="1">
    <citation type="journal article" date="2014" name="Int. J. Syst. Evol. Microbiol.">
        <title>Complete genome sequence of Corynebacterium casei LMG S-19264T (=DSM 44701T), isolated from a smear-ripened cheese.</title>
        <authorList>
            <consortium name="US DOE Joint Genome Institute (JGI-PGF)"/>
            <person name="Walter F."/>
            <person name="Albersmeier A."/>
            <person name="Kalinowski J."/>
            <person name="Ruckert C."/>
        </authorList>
    </citation>
    <scope>NUCLEOTIDE SEQUENCE</scope>
    <source>
        <strain evidence="2">KCTC 32296</strain>
    </source>
</reference>
<accession>A0A918QGT7</accession>
<proteinExistence type="predicted"/>
<name>A0A918QGT7_9CAUL</name>
<dbReference type="AlphaFoldDB" id="A0A918QGT7"/>
<evidence type="ECO:0000313" key="2">
    <source>
        <dbReference type="EMBL" id="GGZ45280.1"/>
    </source>
</evidence>
<gene>
    <name evidence="2" type="ORF">GCM10011273_34980</name>
</gene>
<dbReference type="RefSeq" id="WP_229807851.1">
    <property type="nucleotide sequence ID" value="NZ_BMZB01000009.1"/>
</dbReference>
<evidence type="ECO:0008006" key="4">
    <source>
        <dbReference type="Google" id="ProtNLM"/>
    </source>
</evidence>
<feature type="chain" id="PRO_5037363930" description="DUF1318 domain-containing protein" evidence="1">
    <location>
        <begin position="21"/>
        <end position="128"/>
    </location>
</feature>
<evidence type="ECO:0000313" key="3">
    <source>
        <dbReference type="Proteomes" id="UP000662572"/>
    </source>
</evidence>
<evidence type="ECO:0000256" key="1">
    <source>
        <dbReference type="SAM" id="SignalP"/>
    </source>
</evidence>